<dbReference type="InterPro" id="IPR002942">
    <property type="entry name" value="S4_RNA-bd"/>
</dbReference>
<dbReference type="Gene3D" id="3.30.1370.160">
    <property type="match status" value="1"/>
</dbReference>
<dbReference type="EMBL" id="DXFP01000053">
    <property type="protein sequence ID" value="HIX02256.1"/>
    <property type="molecule type" value="Genomic_DNA"/>
</dbReference>
<gene>
    <name evidence="3" type="ORF">H9861_05830</name>
</gene>
<dbReference type="Gene3D" id="3.10.290.10">
    <property type="entry name" value="RNA-binding S4 domain"/>
    <property type="match status" value="1"/>
</dbReference>
<evidence type="ECO:0000256" key="1">
    <source>
        <dbReference type="PROSITE-ProRule" id="PRU00182"/>
    </source>
</evidence>
<accession>A0A9D1UXH8</accession>
<organism evidence="3 4">
    <name type="scientific">Candidatus Ligilactobacillus excrementigallinarum</name>
    <dbReference type="NCBI Taxonomy" id="2838641"/>
    <lineage>
        <taxon>Bacteria</taxon>
        <taxon>Bacillati</taxon>
        <taxon>Bacillota</taxon>
        <taxon>Bacilli</taxon>
        <taxon>Lactobacillales</taxon>
        <taxon>Lactobacillaceae</taxon>
        <taxon>Ligilactobacillus</taxon>
    </lineage>
</organism>
<dbReference type="InterPro" id="IPR036986">
    <property type="entry name" value="S4_RNA-bd_sf"/>
</dbReference>
<dbReference type="SMART" id="SM00363">
    <property type="entry name" value="S4"/>
    <property type="match status" value="1"/>
</dbReference>
<keyword evidence="1" id="KW-0694">RNA-binding</keyword>
<dbReference type="PANTHER" id="PTHR13633">
    <property type="entry name" value="MITOCHONDRIAL TRANSCRIPTION RESCUE FACTOR 1"/>
    <property type="match status" value="1"/>
</dbReference>
<reference evidence="3" key="1">
    <citation type="journal article" date="2021" name="PeerJ">
        <title>Extensive microbial diversity within the chicken gut microbiome revealed by metagenomics and culture.</title>
        <authorList>
            <person name="Gilroy R."/>
            <person name="Ravi A."/>
            <person name="Getino M."/>
            <person name="Pursley I."/>
            <person name="Horton D.L."/>
            <person name="Alikhan N.F."/>
            <person name="Baker D."/>
            <person name="Gharbi K."/>
            <person name="Hall N."/>
            <person name="Watson M."/>
            <person name="Adriaenssens E.M."/>
            <person name="Foster-Nyarko E."/>
            <person name="Jarju S."/>
            <person name="Secka A."/>
            <person name="Antonio M."/>
            <person name="Oren A."/>
            <person name="Chaudhuri R.R."/>
            <person name="La Ragione R."/>
            <person name="Hildebrand F."/>
            <person name="Pallen M.J."/>
        </authorList>
    </citation>
    <scope>NUCLEOTIDE SEQUENCE</scope>
    <source>
        <strain evidence="3">6627</strain>
    </source>
</reference>
<evidence type="ECO:0000313" key="4">
    <source>
        <dbReference type="Proteomes" id="UP000823963"/>
    </source>
</evidence>
<name>A0A9D1UXH8_9LACO</name>
<sequence>MDENVYQHFKSNEHDIVDKIANLIVKAQLNYEPVLTDFFNPREKFIAQSLIGRYEGIKLAAFGGYHFAERQRVLFYPDYFRYVKQDFKLALMQINYPEKFAKLHHGQILGTLANSGIKRDVIGDIITDGCHWQFLTEEKLSDYLKNEITRIGKINVRLEQVDMNKLITPINSWNQQVILLSSLRLDSFISSAFKISRSKAKTLVANDLVQVNWAEVSQADYQIAKFDIISVRRYGRIRLDKILGKTRKQKLKAEVSIIKK</sequence>
<dbReference type="Proteomes" id="UP000823963">
    <property type="component" value="Unassembled WGS sequence"/>
</dbReference>
<protein>
    <submittedName>
        <fullName evidence="3">RNA-binding protein</fullName>
    </submittedName>
</protein>
<feature type="domain" description="RNA-binding S4" evidence="2">
    <location>
        <begin position="183"/>
        <end position="243"/>
    </location>
</feature>
<reference evidence="3" key="2">
    <citation type="submission" date="2021-04" db="EMBL/GenBank/DDBJ databases">
        <authorList>
            <person name="Gilroy R."/>
        </authorList>
    </citation>
    <scope>NUCLEOTIDE SEQUENCE</scope>
    <source>
        <strain evidence="3">6627</strain>
    </source>
</reference>
<dbReference type="PANTHER" id="PTHR13633:SF3">
    <property type="entry name" value="MITOCHONDRIAL TRANSCRIPTION RESCUE FACTOR 1"/>
    <property type="match status" value="1"/>
</dbReference>
<dbReference type="PROSITE" id="PS50889">
    <property type="entry name" value="S4"/>
    <property type="match status" value="1"/>
</dbReference>
<evidence type="ECO:0000259" key="2">
    <source>
        <dbReference type="SMART" id="SM00363"/>
    </source>
</evidence>
<evidence type="ECO:0000313" key="3">
    <source>
        <dbReference type="EMBL" id="HIX02256.1"/>
    </source>
</evidence>
<dbReference type="InterPro" id="IPR040591">
    <property type="entry name" value="RqcP2_RBD"/>
</dbReference>
<dbReference type="CDD" id="cd00165">
    <property type="entry name" value="S4"/>
    <property type="match status" value="1"/>
</dbReference>
<dbReference type="Pfam" id="PF01479">
    <property type="entry name" value="S4"/>
    <property type="match status" value="1"/>
</dbReference>
<dbReference type="SUPFAM" id="SSF55174">
    <property type="entry name" value="Alpha-L RNA-binding motif"/>
    <property type="match status" value="1"/>
</dbReference>
<dbReference type="Pfam" id="PF17774">
    <property type="entry name" value="YlmH_RBD"/>
    <property type="match status" value="1"/>
</dbReference>
<dbReference type="InterPro" id="IPR012677">
    <property type="entry name" value="Nucleotide-bd_a/b_plait_sf"/>
</dbReference>
<comment type="caution">
    <text evidence="3">The sequence shown here is derived from an EMBL/GenBank/DDBJ whole genome shotgun (WGS) entry which is preliminary data.</text>
</comment>
<proteinExistence type="predicted"/>
<dbReference type="AlphaFoldDB" id="A0A9D1UXH8"/>
<dbReference type="Gene3D" id="3.30.70.330">
    <property type="match status" value="1"/>
</dbReference>
<dbReference type="GO" id="GO:0003723">
    <property type="term" value="F:RNA binding"/>
    <property type="evidence" value="ECO:0007669"/>
    <property type="project" value="UniProtKB-KW"/>
</dbReference>